<reference evidence="2" key="1">
    <citation type="submission" date="2021-02" db="EMBL/GenBank/DDBJ databases">
        <authorList>
            <person name="Dougan E. K."/>
            <person name="Rhodes N."/>
            <person name="Thang M."/>
            <person name="Chan C."/>
        </authorList>
    </citation>
    <scope>NUCLEOTIDE SEQUENCE</scope>
</reference>
<comment type="caution">
    <text evidence="2">The sequence shown here is derived from an EMBL/GenBank/DDBJ whole genome shotgun (WGS) entry which is preliminary data.</text>
</comment>
<dbReference type="AlphaFoldDB" id="A0A813GU88"/>
<organism evidence="2 3">
    <name type="scientific">Polarella glacialis</name>
    <name type="common">Dinoflagellate</name>
    <dbReference type="NCBI Taxonomy" id="89957"/>
    <lineage>
        <taxon>Eukaryota</taxon>
        <taxon>Sar</taxon>
        <taxon>Alveolata</taxon>
        <taxon>Dinophyceae</taxon>
        <taxon>Suessiales</taxon>
        <taxon>Suessiaceae</taxon>
        <taxon>Polarella</taxon>
    </lineage>
</organism>
<dbReference type="EMBL" id="CAJNNV010029574">
    <property type="protein sequence ID" value="CAE8629023.1"/>
    <property type="molecule type" value="Genomic_DNA"/>
</dbReference>
<gene>
    <name evidence="2" type="ORF">PGLA1383_LOCUS45598</name>
</gene>
<proteinExistence type="predicted"/>
<protein>
    <submittedName>
        <fullName evidence="2">Uncharacterized protein</fullName>
    </submittedName>
</protein>
<evidence type="ECO:0000313" key="3">
    <source>
        <dbReference type="Proteomes" id="UP000654075"/>
    </source>
</evidence>
<accession>A0A813GU88</accession>
<feature type="region of interest" description="Disordered" evidence="1">
    <location>
        <begin position="130"/>
        <end position="180"/>
    </location>
</feature>
<evidence type="ECO:0000256" key="1">
    <source>
        <dbReference type="SAM" id="MobiDB-lite"/>
    </source>
</evidence>
<evidence type="ECO:0000313" key="2">
    <source>
        <dbReference type="EMBL" id="CAE8629023.1"/>
    </source>
</evidence>
<dbReference type="Proteomes" id="UP000654075">
    <property type="component" value="Unassembled WGS sequence"/>
</dbReference>
<sequence length="180" mass="18683">MVQARMMRKSRAPVILSAMIATLSLLAATQVFVPAPRSTGAAAVTGASVLSALLAAPYAVFAELPPLEDLPLNEIAPVRTYGSNGLESTDGGQIGLPFQTYSIAFVVAVGWAFTVVNTLKPAKEEDGSYKTYVGGGMLPPDGYTNPLDPRVQEDETEEDDVIYGGKDSSGGGKSASSAVV</sequence>
<keyword evidence="3" id="KW-1185">Reference proteome</keyword>
<dbReference type="OrthoDB" id="434620at2759"/>
<name>A0A813GU88_POLGL</name>